<sequence length="451" mass="51630">MALGPPVTRATKKLRLPQLIAHFGQGKQQLEGAVNRSLRLINRRACANTVALNKMAGQLEVFGEDSVIAFDEWAERFGDYVGAVGRSWSDDEKIARLKMSLIGTPRQLFKQLTAAESANIGLAIRGIRLKLDSPQRRELTKRTLSLCKQRENETVSDFLKRLSPLVEMVNPSLNEQQRKEKVFGLNSVKDLDRVKAQAEELESLLLADRGQMPDSLGNTVQALSGQRAAFQQQVNNNNLPRMRPQFVSEANSTPFGNRNRNFNGTNQFGQYRNQNDRRPNNQQMQSQRRWSNRPRLKKLTNLQRKFKALRVHVSQNLNHPIRKRAIWLYKPNAFQYEADAWACRKVQKNAQKHTSLSNVPIIEKLDPDQLDVEREECQQMIAHQKCSFGTLTKDGELFHTDNKIDLTPPGKFPKLHDFHLSTRSTASVNTLWKPNAGLYLQQQRNPQHWLG</sequence>
<accession>A0A914GYR2</accession>
<dbReference type="WBParaSite" id="Gr19_v10_g12571.t1">
    <property type="protein sequence ID" value="Gr19_v10_g12571.t1"/>
    <property type="gene ID" value="Gr19_v10_g12571"/>
</dbReference>
<evidence type="ECO:0000313" key="2">
    <source>
        <dbReference type="Proteomes" id="UP000887572"/>
    </source>
</evidence>
<evidence type="ECO:0000313" key="3">
    <source>
        <dbReference type="WBParaSite" id="Gr19_v10_g12571.t1"/>
    </source>
</evidence>
<proteinExistence type="predicted"/>
<evidence type="ECO:0000256" key="1">
    <source>
        <dbReference type="SAM" id="MobiDB-lite"/>
    </source>
</evidence>
<feature type="compositionally biased region" description="Low complexity" evidence="1">
    <location>
        <begin position="255"/>
        <end position="273"/>
    </location>
</feature>
<protein>
    <submittedName>
        <fullName evidence="3">Uncharacterized protein</fullName>
    </submittedName>
</protein>
<dbReference type="AlphaFoldDB" id="A0A914GYR2"/>
<keyword evidence="2" id="KW-1185">Reference proteome</keyword>
<feature type="region of interest" description="Disordered" evidence="1">
    <location>
        <begin position="248"/>
        <end position="295"/>
    </location>
</feature>
<dbReference type="Proteomes" id="UP000887572">
    <property type="component" value="Unplaced"/>
</dbReference>
<reference evidence="3" key="1">
    <citation type="submission" date="2022-11" db="UniProtKB">
        <authorList>
            <consortium name="WormBaseParasite"/>
        </authorList>
    </citation>
    <scope>IDENTIFICATION</scope>
</reference>
<organism evidence="2 3">
    <name type="scientific">Globodera rostochiensis</name>
    <name type="common">Golden nematode worm</name>
    <name type="synonym">Heterodera rostochiensis</name>
    <dbReference type="NCBI Taxonomy" id="31243"/>
    <lineage>
        <taxon>Eukaryota</taxon>
        <taxon>Metazoa</taxon>
        <taxon>Ecdysozoa</taxon>
        <taxon>Nematoda</taxon>
        <taxon>Chromadorea</taxon>
        <taxon>Rhabditida</taxon>
        <taxon>Tylenchina</taxon>
        <taxon>Tylenchomorpha</taxon>
        <taxon>Tylenchoidea</taxon>
        <taxon>Heteroderidae</taxon>
        <taxon>Heteroderinae</taxon>
        <taxon>Globodera</taxon>
    </lineage>
</organism>
<name>A0A914GYR2_GLORO</name>